<reference evidence="2 3" key="1">
    <citation type="submission" date="2016-11" db="EMBL/GenBank/DDBJ databases">
        <authorList>
            <person name="Jaros S."/>
            <person name="Januszkiewicz K."/>
            <person name="Wedrychowicz H."/>
        </authorList>
    </citation>
    <scope>NUCLEOTIDE SEQUENCE [LARGE SCALE GENOMIC DNA]</scope>
    <source>
        <strain evidence="2 3">DSM 18772</strain>
    </source>
</reference>
<evidence type="ECO:0000313" key="3">
    <source>
        <dbReference type="Proteomes" id="UP000184510"/>
    </source>
</evidence>
<evidence type="ECO:0000256" key="1">
    <source>
        <dbReference type="SAM" id="Phobius"/>
    </source>
</evidence>
<keyword evidence="1" id="KW-1133">Transmembrane helix</keyword>
<dbReference type="EMBL" id="FQYR01000005">
    <property type="protein sequence ID" value="SHK09199.1"/>
    <property type="molecule type" value="Genomic_DNA"/>
</dbReference>
<feature type="transmembrane region" description="Helical" evidence="1">
    <location>
        <begin position="82"/>
        <end position="100"/>
    </location>
</feature>
<gene>
    <name evidence="2" type="ORF">SAMN02745181_3238</name>
</gene>
<dbReference type="RefSeq" id="WP_143184783.1">
    <property type="nucleotide sequence ID" value="NZ_FQYR01000005.1"/>
</dbReference>
<dbReference type="Proteomes" id="UP000184510">
    <property type="component" value="Unassembled WGS sequence"/>
</dbReference>
<keyword evidence="3" id="KW-1185">Reference proteome</keyword>
<proteinExistence type="predicted"/>
<accession>A0A1M6PMK9</accession>
<evidence type="ECO:0000313" key="2">
    <source>
        <dbReference type="EMBL" id="SHK09199.1"/>
    </source>
</evidence>
<dbReference type="InParanoid" id="A0A1M6PMK9"/>
<feature type="transmembrane region" description="Helical" evidence="1">
    <location>
        <begin position="49"/>
        <end position="70"/>
    </location>
</feature>
<keyword evidence="1" id="KW-0472">Membrane</keyword>
<protein>
    <submittedName>
        <fullName evidence="2">Uncharacterized protein</fullName>
    </submittedName>
</protein>
<dbReference type="STRING" id="1123071.SAMN02745181_3238"/>
<keyword evidence="1" id="KW-0812">Transmembrane</keyword>
<dbReference type="OrthoDB" id="290143at2"/>
<organism evidence="2 3">
    <name type="scientific">Rubritalea squalenifaciens DSM 18772</name>
    <dbReference type="NCBI Taxonomy" id="1123071"/>
    <lineage>
        <taxon>Bacteria</taxon>
        <taxon>Pseudomonadati</taxon>
        <taxon>Verrucomicrobiota</taxon>
        <taxon>Verrucomicrobiia</taxon>
        <taxon>Verrucomicrobiales</taxon>
        <taxon>Rubritaleaceae</taxon>
        <taxon>Rubritalea</taxon>
    </lineage>
</organism>
<feature type="transmembrane region" description="Helical" evidence="1">
    <location>
        <begin position="18"/>
        <end position="37"/>
    </location>
</feature>
<dbReference type="AlphaFoldDB" id="A0A1M6PMK9"/>
<name>A0A1M6PMK9_9BACT</name>
<sequence length="218" mass="24780">MNQPAPADSPKPDTMKQVWRWAIALPVLALLFQYVAVAPIGTSMFLSGLAIMGMLLLATLPAIIVLPFLLLNKRLRKPALRWWSVCIVYTGLFIASVLIGNKIRMAEFAALAQRSAPLVTAIADYTAQHGSPPENLQELVPQYLEKVPRTGIMAYPEYKYEVAPQAERYHSNPWVLYIPCTSGGLNWDEFVYLPQQNYEAEMSYNYYERVHDWGYLHE</sequence>